<accession>A0A6A3DVI2</accession>
<dbReference type="Proteomes" id="UP000433483">
    <property type="component" value="Unassembled WGS sequence"/>
</dbReference>
<dbReference type="Proteomes" id="UP000460718">
    <property type="component" value="Unassembled WGS sequence"/>
</dbReference>
<evidence type="ECO:0000313" key="6">
    <source>
        <dbReference type="EMBL" id="KAE9295157.1"/>
    </source>
</evidence>
<keyword evidence="8" id="KW-1185">Reference proteome</keyword>
<dbReference type="EMBL" id="QXGC01002503">
    <property type="protein sequence ID" value="KAE9185248.1"/>
    <property type="molecule type" value="Genomic_DNA"/>
</dbReference>
<evidence type="ECO:0000313" key="5">
    <source>
        <dbReference type="EMBL" id="KAE9281369.1"/>
    </source>
</evidence>
<reference evidence="7 8" key="1">
    <citation type="submission" date="2018-08" db="EMBL/GenBank/DDBJ databases">
        <title>Genomic investigation of the strawberry pathogen Phytophthora fragariae indicates pathogenicity is determined by transcriptional variation in three key races.</title>
        <authorList>
            <person name="Adams T.M."/>
            <person name="Armitage A.D."/>
            <person name="Sobczyk M.K."/>
            <person name="Bates H.J."/>
            <person name="Dunwell J.M."/>
            <person name="Nellist C.F."/>
            <person name="Harrison R.J."/>
        </authorList>
    </citation>
    <scope>NUCLEOTIDE SEQUENCE [LARGE SCALE GENOMIC DNA]</scope>
    <source>
        <strain evidence="5 9">A4</strain>
        <strain evidence="4 11">BC-23</strain>
        <strain evidence="3 8">NOV-27</strain>
        <strain evidence="6 12">NOV-77</strain>
        <strain evidence="1 7">NOV-9</strain>
        <strain evidence="2 10">SCRP245</strain>
    </source>
</reference>
<proteinExistence type="predicted"/>
<evidence type="ECO:0000313" key="2">
    <source>
        <dbReference type="EMBL" id="KAE8971801.1"/>
    </source>
</evidence>
<dbReference type="PANTHER" id="PTHR47169">
    <property type="entry name" value="OS01G0541250 PROTEIN"/>
    <property type="match status" value="1"/>
</dbReference>
<dbReference type="EMBL" id="QXGE01002501">
    <property type="protein sequence ID" value="KAE9281369.1"/>
    <property type="molecule type" value="Genomic_DNA"/>
</dbReference>
<dbReference type="OrthoDB" id="125932at2759"/>
<dbReference type="EMBL" id="QXFY01002588">
    <property type="protein sequence ID" value="KAE9295157.1"/>
    <property type="molecule type" value="Genomic_DNA"/>
</dbReference>
<dbReference type="EMBL" id="QXGB01002515">
    <property type="protein sequence ID" value="KAE9177234.1"/>
    <property type="molecule type" value="Genomic_DNA"/>
</dbReference>
<dbReference type="Proteomes" id="UP000429523">
    <property type="component" value="Unassembled WGS sequence"/>
</dbReference>
<protein>
    <recommendedName>
        <fullName evidence="13">Transposase Tc1-like domain-containing protein</fullName>
    </recommendedName>
</protein>
<sequence length="213" mass="24367">MSAVGDLAVPQQEWQAQTRRHQAGCSGLRFRSLCRLQIMGAWGSLDARPSCNRRRGSLESAGEKEERPSCALPEDRIPIADRRNLPEDRIPIADRRNYRIVKATTNLSDHLMRHLLKERYLRRALMQTRPLLTENHKIERLKWCVGHVQENLERTFAAETAMALNKTCISIQPITEDIMKHDGGNAFRLRHMHKDILLRAGELAVSLSCDANI</sequence>
<evidence type="ECO:0000313" key="11">
    <source>
        <dbReference type="Proteomes" id="UP000476176"/>
    </source>
</evidence>
<dbReference type="PANTHER" id="PTHR47169:SF2">
    <property type="entry name" value="OS01G0541250 PROTEIN"/>
    <property type="match status" value="1"/>
</dbReference>
<evidence type="ECO:0008006" key="13">
    <source>
        <dbReference type="Google" id="ProtNLM"/>
    </source>
</evidence>
<dbReference type="EMBL" id="QXGF01002501">
    <property type="protein sequence ID" value="KAE8924413.1"/>
    <property type="molecule type" value="Genomic_DNA"/>
</dbReference>
<dbReference type="AlphaFoldDB" id="A0A6A3DVI2"/>
<dbReference type="Proteomes" id="UP000437068">
    <property type="component" value="Unassembled WGS sequence"/>
</dbReference>
<evidence type="ECO:0000313" key="9">
    <source>
        <dbReference type="Proteomes" id="UP000437068"/>
    </source>
</evidence>
<evidence type="ECO:0000313" key="8">
    <source>
        <dbReference type="Proteomes" id="UP000433483"/>
    </source>
</evidence>
<dbReference type="EMBL" id="QXFW01003278">
    <property type="protein sequence ID" value="KAE8971801.1"/>
    <property type="molecule type" value="Genomic_DNA"/>
</dbReference>
<evidence type="ECO:0000313" key="1">
    <source>
        <dbReference type="EMBL" id="KAE8924413.1"/>
    </source>
</evidence>
<comment type="caution">
    <text evidence="1">The sequence shown here is derived from an EMBL/GenBank/DDBJ whole genome shotgun (WGS) entry which is preliminary data.</text>
</comment>
<evidence type="ECO:0000313" key="12">
    <source>
        <dbReference type="Proteomes" id="UP000486351"/>
    </source>
</evidence>
<evidence type="ECO:0000313" key="10">
    <source>
        <dbReference type="Proteomes" id="UP000460718"/>
    </source>
</evidence>
<dbReference type="Proteomes" id="UP000476176">
    <property type="component" value="Unassembled WGS sequence"/>
</dbReference>
<dbReference type="Proteomes" id="UP000486351">
    <property type="component" value="Unassembled WGS sequence"/>
</dbReference>
<gene>
    <name evidence="5" type="ORF">PF001_g23809</name>
    <name evidence="4" type="ORF">PF004_g23417</name>
    <name evidence="3" type="ORF">PF005_g24587</name>
    <name evidence="6" type="ORF">PF008_g24346</name>
    <name evidence="1" type="ORF">PF009_g25355</name>
    <name evidence="2" type="ORF">PF011_g25898</name>
</gene>
<organism evidence="1 7">
    <name type="scientific">Phytophthora fragariae</name>
    <dbReference type="NCBI Taxonomy" id="53985"/>
    <lineage>
        <taxon>Eukaryota</taxon>
        <taxon>Sar</taxon>
        <taxon>Stramenopiles</taxon>
        <taxon>Oomycota</taxon>
        <taxon>Peronosporomycetes</taxon>
        <taxon>Peronosporales</taxon>
        <taxon>Peronosporaceae</taxon>
        <taxon>Phytophthora</taxon>
    </lineage>
</organism>
<evidence type="ECO:0000313" key="3">
    <source>
        <dbReference type="EMBL" id="KAE9177234.1"/>
    </source>
</evidence>
<evidence type="ECO:0000313" key="4">
    <source>
        <dbReference type="EMBL" id="KAE9185248.1"/>
    </source>
</evidence>
<evidence type="ECO:0000313" key="7">
    <source>
        <dbReference type="Proteomes" id="UP000429523"/>
    </source>
</evidence>
<name>A0A6A3DVI2_9STRA</name>